<keyword evidence="1" id="KW-1133">Transmembrane helix</keyword>
<reference evidence="2 3" key="1">
    <citation type="submission" date="2023-07" db="EMBL/GenBank/DDBJ databases">
        <title>Sequencing the genomes of 1000 actinobacteria strains.</title>
        <authorList>
            <person name="Klenk H.-P."/>
        </authorList>
    </citation>
    <scope>NUCLEOTIDE SEQUENCE [LARGE SCALE GENOMIC DNA]</scope>
    <source>
        <strain evidence="2 3">DSM 45554</strain>
    </source>
</reference>
<gene>
    <name evidence="2" type="ORF">J2S48_001167</name>
</gene>
<keyword evidence="1" id="KW-0472">Membrane</keyword>
<evidence type="ECO:0000256" key="1">
    <source>
        <dbReference type="SAM" id="Phobius"/>
    </source>
</evidence>
<organism evidence="2 3">
    <name type="scientific">Promicromonospora iranensis</name>
    <dbReference type="NCBI Taxonomy" id="1105144"/>
    <lineage>
        <taxon>Bacteria</taxon>
        <taxon>Bacillati</taxon>
        <taxon>Actinomycetota</taxon>
        <taxon>Actinomycetes</taxon>
        <taxon>Micrococcales</taxon>
        <taxon>Promicromonosporaceae</taxon>
        <taxon>Promicromonospora</taxon>
    </lineage>
</organism>
<sequence>MVEVRRAHGRHPDTNVEVTMNKLMHKAVAARTALVNVVERAARQAHDDERGQGTVEYVGAVLLVVAVVGIVIAAASDVGDAIVQQLTDAVNDIAGAGGGGGGE</sequence>
<name>A0ABU2CJY4_9MICO</name>
<keyword evidence="1" id="KW-0812">Transmembrane</keyword>
<dbReference type="EMBL" id="JAVDYE010000001">
    <property type="protein sequence ID" value="MDR7381652.1"/>
    <property type="molecule type" value="Genomic_DNA"/>
</dbReference>
<keyword evidence="3" id="KW-1185">Reference proteome</keyword>
<protein>
    <submittedName>
        <fullName evidence="2">Flp pilus assembly pilin Flp</fullName>
    </submittedName>
</protein>
<comment type="caution">
    <text evidence="2">The sequence shown here is derived from an EMBL/GenBank/DDBJ whole genome shotgun (WGS) entry which is preliminary data.</text>
</comment>
<dbReference type="Proteomes" id="UP001183585">
    <property type="component" value="Unassembled WGS sequence"/>
</dbReference>
<evidence type="ECO:0000313" key="3">
    <source>
        <dbReference type="Proteomes" id="UP001183585"/>
    </source>
</evidence>
<dbReference type="RefSeq" id="WP_274993964.1">
    <property type="nucleotide sequence ID" value="NZ_JAJQQP010000006.1"/>
</dbReference>
<feature type="transmembrane region" description="Helical" evidence="1">
    <location>
        <begin position="57"/>
        <end position="75"/>
    </location>
</feature>
<evidence type="ECO:0000313" key="2">
    <source>
        <dbReference type="EMBL" id="MDR7381652.1"/>
    </source>
</evidence>
<accession>A0ABU2CJY4</accession>
<proteinExistence type="predicted"/>